<dbReference type="Pfam" id="PF01968">
    <property type="entry name" value="Hydantoinase_A"/>
    <property type="match status" value="1"/>
</dbReference>
<feature type="domain" description="Hydantoinase A/oxoprolinase" evidence="1">
    <location>
        <begin position="195"/>
        <end position="476"/>
    </location>
</feature>
<accession>A0A7C0U6W2</accession>
<dbReference type="GO" id="GO:0005829">
    <property type="term" value="C:cytosol"/>
    <property type="evidence" value="ECO:0007669"/>
    <property type="project" value="TreeGrafter"/>
</dbReference>
<dbReference type="EMBL" id="DQWS01000211">
    <property type="protein sequence ID" value="HDD53528.1"/>
    <property type="molecule type" value="Genomic_DNA"/>
</dbReference>
<dbReference type="Pfam" id="PF05378">
    <property type="entry name" value="Hydant_A_N"/>
    <property type="match status" value="1"/>
</dbReference>
<dbReference type="InterPro" id="IPR008040">
    <property type="entry name" value="Hydant_A_N"/>
</dbReference>
<dbReference type="InterPro" id="IPR049517">
    <property type="entry name" value="ACX-like_C"/>
</dbReference>
<gene>
    <name evidence="4" type="ORF">ENF32_05615</name>
</gene>
<dbReference type="InterPro" id="IPR045079">
    <property type="entry name" value="Oxoprolinase-like"/>
</dbReference>
<dbReference type="Pfam" id="PF19278">
    <property type="entry name" value="Hydant_A_C"/>
    <property type="match status" value="1"/>
</dbReference>
<dbReference type="GO" id="GO:0006749">
    <property type="term" value="P:glutathione metabolic process"/>
    <property type="evidence" value="ECO:0007669"/>
    <property type="project" value="TreeGrafter"/>
</dbReference>
<proteinExistence type="predicted"/>
<dbReference type="GO" id="GO:0017168">
    <property type="term" value="F:5-oxoprolinase (ATP-hydrolyzing) activity"/>
    <property type="evidence" value="ECO:0007669"/>
    <property type="project" value="TreeGrafter"/>
</dbReference>
<protein>
    <submittedName>
        <fullName evidence="4">Hydantoinase/oxoprolinase family protein</fullName>
    </submittedName>
</protein>
<feature type="domain" description="Hydantoinase/oxoprolinase N-terminal" evidence="2">
    <location>
        <begin position="7"/>
        <end position="177"/>
    </location>
</feature>
<name>A0A7C0U6W2_9BACT</name>
<evidence type="ECO:0000259" key="1">
    <source>
        <dbReference type="Pfam" id="PF01968"/>
    </source>
</evidence>
<feature type="domain" description="Acetophenone carboxylase-like C-terminal" evidence="3">
    <location>
        <begin position="487"/>
        <end position="641"/>
    </location>
</feature>
<comment type="caution">
    <text evidence="4">The sequence shown here is derived from an EMBL/GenBank/DDBJ whole genome shotgun (WGS) entry which is preliminary data.</text>
</comment>
<evidence type="ECO:0000313" key="4">
    <source>
        <dbReference type="EMBL" id="HDD53528.1"/>
    </source>
</evidence>
<reference evidence="4" key="1">
    <citation type="journal article" date="2020" name="mSystems">
        <title>Genome- and Community-Level Interaction Insights into Carbon Utilization and Element Cycling Functions of Hydrothermarchaeota in Hydrothermal Sediment.</title>
        <authorList>
            <person name="Zhou Z."/>
            <person name="Liu Y."/>
            <person name="Xu W."/>
            <person name="Pan J."/>
            <person name="Luo Z.H."/>
            <person name="Li M."/>
        </authorList>
    </citation>
    <scope>NUCLEOTIDE SEQUENCE [LARGE SCALE GENOMIC DNA]</scope>
    <source>
        <strain evidence="4">HyVt-115</strain>
    </source>
</reference>
<evidence type="ECO:0000259" key="3">
    <source>
        <dbReference type="Pfam" id="PF19278"/>
    </source>
</evidence>
<dbReference type="InterPro" id="IPR002821">
    <property type="entry name" value="Hydantoinase_A"/>
</dbReference>
<feature type="non-terminal residue" evidence="4">
    <location>
        <position position="641"/>
    </location>
</feature>
<dbReference type="PANTHER" id="PTHR11365">
    <property type="entry name" value="5-OXOPROLINASE RELATED"/>
    <property type="match status" value="1"/>
</dbReference>
<dbReference type="Proteomes" id="UP000885690">
    <property type="component" value="Unassembled WGS sequence"/>
</dbReference>
<evidence type="ECO:0000259" key="2">
    <source>
        <dbReference type="Pfam" id="PF05378"/>
    </source>
</evidence>
<dbReference type="PANTHER" id="PTHR11365:SF23">
    <property type="entry name" value="HYPOTHETICAL 5-OXOPROLINASE (EUROFUNG)-RELATED"/>
    <property type="match status" value="1"/>
</dbReference>
<dbReference type="AlphaFoldDB" id="A0A7C0U6W2"/>
<sequence>MEERVIIGVDTGGTFTDLVFKAGEEWGIYKLLSTPHNPALAVLAGLEKVAGGETKSIIHGSTVATNALLERKGAKTALITNRGMEDVLEIGRQNRPHLYALTWQPSPPLVPGELRVGIKGRVQPGGRVLEEIEEGEVIKVGQKLLEKGVESIAVSLLFSFAHPQHELAVGRILEEMGISVSLSHQILSEFREYERTSTTVINAYVLPIMKSYISHIQSRLGPDDIMRIMQSNGGSISATKAAQEPVRTILSGPAGGAVGGFEVAKAAGFEKVITFDMGGTSTDVSLMDGRLAMTTEAHVAGFPVKVPMIEIHTVGAGGGSIAHIDRGGSLRVGPISAGADPGPICYGKGNEITVTDAHLMLGRLVPQHFLGGRMKLAKERLREPFSEMAASLGISEVELAEGILSVANATMERAIRVISVERGHDPGEFVLVSFGGAGGLHAAFLAHSLNIPRVLVPRDPGTLSALGMLLADIVKDYSVTVMVEAKDKWQEKAHRALAFLEEQGLRDLAEEGLDKSEIVLEPALDMRYKGQSFEITVPFTENPLKEFHEAHQKLYGYSSPGKPVEAVNVRLRARGIPPKPRLTYIEEGGNTPPKGAQVATTRAVFQGVEEEVPVFSREELLANNLLKGPALVVEYSATLVI</sequence>
<organism evidence="4">
    <name type="scientific">Thermosulfidibacter takaii</name>
    <dbReference type="NCBI Taxonomy" id="412593"/>
    <lineage>
        <taxon>Bacteria</taxon>
        <taxon>Pseudomonadati</taxon>
        <taxon>Thermosulfidibacterota</taxon>
        <taxon>Thermosulfidibacteria</taxon>
        <taxon>Thermosulfidibacterales</taxon>
        <taxon>Thermosulfidibacteraceae</taxon>
    </lineage>
</organism>